<evidence type="ECO:0000313" key="6">
    <source>
        <dbReference type="EMBL" id="KAK7302166.1"/>
    </source>
</evidence>
<comment type="subcellular location">
    <subcellularLocation>
        <location evidence="1">Nucleus</location>
    </subcellularLocation>
</comment>
<dbReference type="GO" id="GO:0005634">
    <property type="term" value="C:nucleus"/>
    <property type="evidence" value="ECO:0007669"/>
    <property type="project" value="UniProtKB-SubCell"/>
</dbReference>
<evidence type="ECO:0000259" key="5">
    <source>
        <dbReference type="PROSITE" id="PS51294"/>
    </source>
</evidence>
<protein>
    <submittedName>
        <fullName evidence="6">Uncharacterized protein</fullName>
    </submittedName>
</protein>
<gene>
    <name evidence="6" type="ORF">RJT34_13047</name>
</gene>
<dbReference type="AlphaFoldDB" id="A0AAN9PL30"/>
<feature type="domain" description="Myb-like" evidence="4">
    <location>
        <begin position="535"/>
        <end position="590"/>
    </location>
</feature>
<evidence type="ECO:0000256" key="3">
    <source>
        <dbReference type="SAM" id="MobiDB-lite"/>
    </source>
</evidence>
<reference evidence="6 7" key="1">
    <citation type="submission" date="2024-01" db="EMBL/GenBank/DDBJ databases">
        <title>The genomes of 5 underutilized Papilionoideae crops provide insights into root nodulation and disease resistance.</title>
        <authorList>
            <person name="Yuan L."/>
        </authorList>
    </citation>
    <scope>NUCLEOTIDE SEQUENCE [LARGE SCALE GENOMIC DNA]</scope>
    <source>
        <strain evidence="6">LY-2023</strain>
        <tissue evidence="6">Leaf</tissue>
    </source>
</reference>
<organism evidence="6 7">
    <name type="scientific">Clitoria ternatea</name>
    <name type="common">Butterfly pea</name>
    <dbReference type="NCBI Taxonomy" id="43366"/>
    <lineage>
        <taxon>Eukaryota</taxon>
        <taxon>Viridiplantae</taxon>
        <taxon>Streptophyta</taxon>
        <taxon>Embryophyta</taxon>
        <taxon>Tracheophyta</taxon>
        <taxon>Spermatophyta</taxon>
        <taxon>Magnoliopsida</taxon>
        <taxon>eudicotyledons</taxon>
        <taxon>Gunneridae</taxon>
        <taxon>Pentapetalae</taxon>
        <taxon>rosids</taxon>
        <taxon>fabids</taxon>
        <taxon>Fabales</taxon>
        <taxon>Fabaceae</taxon>
        <taxon>Papilionoideae</taxon>
        <taxon>50 kb inversion clade</taxon>
        <taxon>NPAAA clade</taxon>
        <taxon>indigoferoid/millettioid clade</taxon>
        <taxon>Phaseoleae</taxon>
        <taxon>Clitoria</taxon>
    </lineage>
</organism>
<dbReference type="Gene3D" id="1.10.10.60">
    <property type="entry name" value="Homeodomain-like"/>
    <property type="match status" value="1"/>
</dbReference>
<proteinExistence type="predicted"/>
<feature type="domain" description="HTH myb-type" evidence="5">
    <location>
        <begin position="535"/>
        <end position="594"/>
    </location>
</feature>
<dbReference type="Proteomes" id="UP001359559">
    <property type="component" value="Unassembled WGS sequence"/>
</dbReference>
<sequence length="595" mass="67321">MKKRRSKRHSKMQITLKSAKTNNGIVGNRRSVGADMDGDMGRWLLEFLVGSPITDTNIMKKLIFKIPISNPDFRLKKTLLLKTLQHHLSSISISESLLRILELLEELHRLHASPITPAMAAAYCSVAVECTLKFLQFELHNNPTYINAVQRIWRRRIRHMDPSEDPSGVGSLMFSDELNRWRNDIEASVLDLRARERLASVDSRRDAIQKLKVYLEEAWANVGPSFLEIATSMHPNNSKSLQRGSGNIQRLNDNVVDARDLVHQDEVSAIEIQKDNKLHEGKDTTWGFKEVHPFTTDNRVESVSNSEVQKVRESLKCIPLKLQTSVKDIVQNVGESLEGSSLKLQTLVKEPVQNVGESLEHSSLGLQAKDPVHTVGGSFEGSSLGLRTLAKDQVDSAGGPLEGSSSVLQTSANYPVVGSLLQVSDTSWSELEMNDMNHEPLIENQSRNMDEPCSHACQNINNDEANMNRRTSVLQSGYERQSLLEKNSTARTYEWDDATDDLQGTETNHAGKFKLPSPKRPKLSPLKKYEPTHLSKRRKAKKWSELEEETLKTAVDKFGRGNWKLILNSHQDIFEERTEVDLKDKWRNMTRYGCK</sequence>
<evidence type="ECO:0000313" key="7">
    <source>
        <dbReference type="Proteomes" id="UP001359559"/>
    </source>
</evidence>
<keyword evidence="2" id="KW-0539">Nucleus</keyword>
<evidence type="ECO:0000256" key="2">
    <source>
        <dbReference type="ARBA" id="ARBA00023242"/>
    </source>
</evidence>
<dbReference type="SUPFAM" id="SSF46689">
    <property type="entry name" value="Homeodomain-like"/>
    <property type="match status" value="1"/>
</dbReference>
<dbReference type="InterPro" id="IPR009057">
    <property type="entry name" value="Homeodomain-like_sf"/>
</dbReference>
<dbReference type="InterPro" id="IPR017930">
    <property type="entry name" value="Myb_dom"/>
</dbReference>
<dbReference type="EMBL" id="JAYKXN010000003">
    <property type="protein sequence ID" value="KAK7302166.1"/>
    <property type="molecule type" value="Genomic_DNA"/>
</dbReference>
<evidence type="ECO:0000259" key="4">
    <source>
        <dbReference type="PROSITE" id="PS50090"/>
    </source>
</evidence>
<comment type="caution">
    <text evidence="6">The sequence shown here is derived from an EMBL/GenBank/DDBJ whole genome shotgun (WGS) entry which is preliminary data.</text>
</comment>
<feature type="region of interest" description="Disordered" evidence="3">
    <location>
        <begin position="505"/>
        <end position="526"/>
    </location>
</feature>
<dbReference type="PANTHER" id="PTHR46993">
    <property type="entry name" value="MYB TRANSCRIPTION FACTOR"/>
    <property type="match status" value="1"/>
</dbReference>
<dbReference type="InterPro" id="IPR001005">
    <property type="entry name" value="SANT/Myb"/>
</dbReference>
<dbReference type="CDD" id="cd11660">
    <property type="entry name" value="SANT_TRF"/>
    <property type="match status" value="1"/>
</dbReference>
<dbReference type="PROSITE" id="PS50090">
    <property type="entry name" value="MYB_LIKE"/>
    <property type="match status" value="1"/>
</dbReference>
<name>A0AAN9PL30_CLITE</name>
<dbReference type="SMART" id="SM00717">
    <property type="entry name" value="SANT"/>
    <property type="match status" value="1"/>
</dbReference>
<dbReference type="PROSITE" id="PS51294">
    <property type="entry name" value="HTH_MYB"/>
    <property type="match status" value="1"/>
</dbReference>
<evidence type="ECO:0000256" key="1">
    <source>
        <dbReference type="ARBA" id="ARBA00004123"/>
    </source>
</evidence>
<accession>A0AAN9PL30</accession>
<keyword evidence="7" id="KW-1185">Reference proteome</keyword>
<dbReference type="Pfam" id="PF00249">
    <property type="entry name" value="Myb_DNA-binding"/>
    <property type="match status" value="1"/>
</dbReference>
<dbReference type="PANTHER" id="PTHR46993:SF6">
    <property type="entry name" value="MYB TRANSCRIPTION FACTOR"/>
    <property type="match status" value="1"/>
</dbReference>